<dbReference type="EMBL" id="AP022601">
    <property type="protein sequence ID" value="BBY93366.1"/>
    <property type="molecule type" value="Genomic_DNA"/>
</dbReference>
<reference evidence="4 5" key="1">
    <citation type="journal article" date="2019" name="Emerg. Microbes Infect.">
        <title>Comprehensive subspecies identification of 175 nontuberculous mycobacteria species based on 7547 genomic profiles.</title>
        <authorList>
            <person name="Matsumoto Y."/>
            <person name="Kinjo T."/>
            <person name="Motooka D."/>
            <person name="Nabeya D."/>
            <person name="Jung N."/>
            <person name="Uechi K."/>
            <person name="Horii T."/>
            <person name="Iida T."/>
            <person name="Fujita J."/>
            <person name="Nakamura S."/>
        </authorList>
    </citation>
    <scope>NUCLEOTIDE SEQUENCE [LARGE SCALE GENOMIC DNA]</scope>
    <source>
        <strain evidence="4 5">JCM 6399</strain>
    </source>
</reference>
<dbReference type="AlphaFoldDB" id="A0A9W4B3J9"/>
<proteinExistence type="predicted"/>
<dbReference type="Proteomes" id="UP000465785">
    <property type="component" value="Chromosome"/>
</dbReference>
<feature type="domain" description="Mce/MlaD" evidence="2">
    <location>
        <begin position="43"/>
        <end position="117"/>
    </location>
</feature>
<accession>A0A9W4B3J9</accession>
<evidence type="ECO:0000259" key="3">
    <source>
        <dbReference type="Pfam" id="PF11887"/>
    </source>
</evidence>
<dbReference type="PANTHER" id="PTHR33371">
    <property type="entry name" value="INTERMEMBRANE PHOSPHOLIPID TRANSPORT SYSTEM BINDING PROTEIN MLAD-RELATED"/>
    <property type="match status" value="1"/>
</dbReference>
<dbReference type="GO" id="GO:0005576">
    <property type="term" value="C:extracellular region"/>
    <property type="evidence" value="ECO:0007669"/>
    <property type="project" value="TreeGrafter"/>
</dbReference>
<protein>
    <submittedName>
        <fullName evidence="4">Mammalian cell entry protein</fullName>
    </submittedName>
</protein>
<evidence type="ECO:0000259" key="2">
    <source>
        <dbReference type="Pfam" id="PF02470"/>
    </source>
</evidence>
<dbReference type="Pfam" id="PF02470">
    <property type="entry name" value="MlaD"/>
    <property type="match status" value="1"/>
</dbReference>
<feature type="compositionally biased region" description="Low complexity" evidence="1">
    <location>
        <begin position="387"/>
        <end position="402"/>
    </location>
</feature>
<feature type="compositionally biased region" description="Pro residues" evidence="1">
    <location>
        <begin position="404"/>
        <end position="422"/>
    </location>
</feature>
<sequence length="465" mass="48657">MHTEVKSFQERNPLIIGAIGLALFIGVSLAAINYDKLPFLSTGKEYSAYFAEAGGLRQGADVRVNGLRSGKVESIKLDGAQVLVTFKVREAIRLGDRSEAAVKTNSALGSKVLEITPRGEGQQAGPIPLARTTSAYQLPDAIGDLTTAISGLDTDQLSNSLKVLSETFANTPPDVRAAVEGVGRFSKTLADRDAELRSLLSNADKSTTVLAERSDKIVKLVHDTNELLAALQSQSGALDQFFNSLSGVSQQLKGFIAENRTELKPALEKLNGVLAIVDNHREQVKLAVKGLNRYALGLGESVGSGPFFKAYVVNLLPGQFVQPFIDAAFSDLGLDPNVLAPTERSDPQVGQPATPALPMPFPRTGQGGDPRMTIPDAITGNPGDQQCGPPGLALPGPGCYPYREPLPAPPPGGPPPGPPALPAPGQESTPTPPTPILDRAPGEQVPTVHGAAPDAAGTESQGGSR</sequence>
<feature type="domain" description="Mammalian cell entry C-terminal" evidence="3">
    <location>
        <begin position="125"/>
        <end position="305"/>
    </location>
</feature>
<evidence type="ECO:0000313" key="4">
    <source>
        <dbReference type="EMBL" id="BBY93366.1"/>
    </source>
</evidence>
<dbReference type="KEGG" id="mgau:MGALJ_30350"/>
<dbReference type="PRINTS" id="PR01782">
    <property type="entry name" value="MCEVIRFACTOR"/>
</dbReference>
<organism evidence="4 5">
    <name type="scientific">Mycobacterium gallinarum</name>
    <dbReference type="NCBI Taxonomy" id="39689"/>
    <lineage>
        <taxon>Bacteria</taxon>
        <taxon>Bacillati</taxon>
        <taxon>Actinomycetota</taxon>
        <taxon>Actinomycetes</taxon>
        <taxon>Mycobacteriales</taxon>
        <taxon>Mycobacteriaceae</taxon>
        <taxon>Mycobacterium</taxon>
    </lineage>
</organism>
<dbReference type="Pfam" id="PF11887">
    <property type="entry name" value="Mce4_CUP1"/>
    <property type="match status" value="1"/>
</dbReference>
<dbReference type="NCBIfam" id="TIGR00996">
    <property type="entry name" value="Mtu_fam_mce"/>
    <property type="match status" value="1"/>
</dbReference>
<keyword evidence="5" id="KW-1185">Reference proteome</keyword>
<evidence type="ECO:0000313" key="5">
    <source>
        <dbReference type="Proteomes" id="UP000465785"/>
    </source>
</evidence>
<dbReference type="InterPro" id="IPR024516">
    <property type="entry name" value="Mce_C"/>
</dbReference>
<dbReference type="PANTHER" id="PTHR33371:SF18">
    <property type="entry name" value="MCE-FAMILY PROTEIN MCE3C"/>
    <property type="match status" value="1"/>
</dbReference>
<dbReference type="SUPFAM" id="SSF58100">
    <property type="entry name" value="Bacterial hemolysins"/>
    <property type="match status" value="1"/>
</dbReference>
<dbReference type="InterPro" id="IPR003399">
    <property type="entry name" value="Mce/MlaD"/>
</dbReference>
<dbReference type="InterPro" id="IPR005693">
    <property type="entry name" value="Mce"/>
</dbReference>
<evidence type="ECO:0000256" key="1">
    <source>
        <dbReference type="SAM" id="MobiDB-lite"/>
    </source>
</evidence>
<gene>
    <name evidence="4" type="ORF">MGALJ_30350</name>
</gene>
<name>A0A9W4B3J9_9MYCO</name>
<dbReference type="InterPro" id="IPR052336">
    <property type="entry name" value="MlaD_Phospholipid_Transporter"/>
</dbReference>
<feature type="region of interest" description="Disordered" evidence="1">
    <location>
        <begin position="339"/>
        <end position="465"/>
    </location>
</feature>